<dbReference type="NCBIfam" id="TIGR02428">
    <property type="entry name" value="pcaJ_scoB_fam"/>
    <property type="match status" value="1"/>
</dbReference>
<dbReference type="PANTHER" id="PTHR13707">
    <property type="entry name" value="KETOACID-COENZYME A TRANSFERASE"/>
    <property type="match status" value="1"/>
</dbReference>
<evidence type="ECO:0000256" key="3">
    <source>
        <dbReference type="PIRNR" id="PIRNR000858"/>
    </source>
</evidence>
<dbReference type="AlphaFoldDB" id="A0A077Z712"/>
<comment type="catalytic activity">
    <reaction evidence="3">
        <text>a 3-oxo acid + succinyl-CoA = a 3-oxoacyl-CoA + succinate</text>
        <dbReference type="Rhea" id="RHEA:24564"/>
        <dbReference type="ChEBI" id="CHEBI:30031"/>
        <dbReference type="ChEBI" id="CHEBI:35973"/>
        <dbReference type="ChEBI" id="CHEBI:57292"/>
        <dbReference type="ChEBI" id="CHEBI:90726"/>
        <dbReference type="EC" id="2.8.3.5"/>
    </reaction>
</comment>
<dbReference type="OrthoDB" id="1933379at2759"/>
<dbReference type="SUPFAM" id="SSF100950">
    <property type="entry name" value="NagB/RpiA/CoA transferase-like"/>
    <property type="match status" value="2"/>
</dbReference>
<evidence type="ECO:0000313" key="5">
    <source>
        <dbReference type="Proteomes" id="UP000030665"/>
    </source>
</evidence>
<accession>A0A077Z712</accession>
<dbReference type="STRING" id="36087.A0A077Z712"/>
<reference evidence="4" key="2">
    <citation type="submission" date="2014-03" db="EMBL/GenBank/DDBJ databases">
        <title>The whipworm genome and dual-species transcriptomics of an intimate host-pathogen interaction.</title>
        <authorList>
            <person name="Foth B.J."/>
            <person name="Tsai I.J."/>
            <person name="Reid A.J."/>
            <person name="Bancroft A.J."/>
            <person name="Nichol S."/>
            <person name="Tracey A."/>
            <person name="Holroyd N."/>
            <person name="Cotton J.A."/>
            <person name="Stanley E.J."/>
            <person name="Zarowiecki M."/>
            <person name="Liu J.Z."/>
            <person name="Huckvale T."/>
            <person name="Cooper P.J."/>
            <person name="Grencis R.K."/>
            <person name="Berriman M."/>
        </authorList>
    </citation>
    <scope>NUCLEOTIDE SEQUENCE [LARGE SCALE GENOMIC DNA]</scope>
</reference>
<dbReference type="Gene3D" id="3.40.1080.10">
    <property type="entry name" value="Glutaconate Coenzyme A-transferase"/>
    <property type="match status" value="2"/>
</dbReference>
<reference evidence="4" key="1">
    <citation type="submission" date="2014-01" db="EMBL/GenBank/DDBJ databases">
        <authorList>
            <person name="Aslett M."/>
        </authorList>
    </citation>
    <scope>NUCLEOTIDE SEQUENCE</scope>
</reference>
<dbReference type="EC" id="2.8.3.5" evidence="3"/>
<keyword evidence="5" id="KW-1185">Reference proteome</keyword>
<comment type="function">
    <text evidence="3">Key enzyme for ketone body catabolism. Transfers the CoA moiety from succinate to acetoacetate. Formation of the enzyme-CoA intermediate proceeds via an unstable anhydride species formed between the carboxylate groups of the enzyme and substrate.</text>
</comment>
<dbReference type="EMBL" id="HG805953">
    <property type="protein sequence ID" value="CDW55418.1"/>
    <property type="molecule type" value="Genomic_DNA"/>
</dbReference>
<dbReference type="Proteomes" id="UP000030665">
    <property type="component" value="Unassembled WGS sequence"/>
</dbReference>
<evidence type="ECO:0000256" key="2">
    <source>
        <dbReference type="ARBA" id="ARBA00022679"/>
    </source>
</evidence>
<name>A0A077Z712_TRITR</name>
<dbReference type="SMART" id="SM00882">
    <property type="entry name" value="CoA_trans"/>
    <property type="match status" value="2"/>
</dbReference>
<protein>
    <recommendedName>
        <fullName evidence="3">Succinyl-CoA:3-ketoacid-coenzyme A transferase</fullName>
        <ecNumber evidence="3">2.8.3.5</ecNumber>
    </recommendedName>
</protein>
<dbReference type="InterPro" id="IPR012791">
    <property type="entry name" value="3-oxoacid_CoA-transf_B"/>
</dbReference>
<dbReference type="InterPro" id="IPR004165">
    <property type="entry name" value="CoA_trans_fam_I"/>
</dbReference>
<organism evidence="4 5">
    <name type="scientific">Trichuris trichiura</name>
    <name type="common">Whipworm</name>
    <name type="synonym">Trichocephalus trichiurus</name>
    <dbReference type="NCBI Taxonomy" id="36087"/>
    <lineage>
        <taxon>Eukaryota</taxon>
        <taxon>Metazoa</taxon>
        <taxon>Ecdysozoa</taxon>
        <taxon>Nematoda</taxon>
        <taxon>Enoplea</taxon>
        <taxon>Dorylaimia</taxon>
        <taxon>Trichinellida</taxon>
        <taxon>Trichuridae</taxon>
        <taxon>Trichuris</taxon>
    </lineage>
</organism>
<comment type="pathway">
    <text evidence="3">Ketone metabolism; succinyl-CoA degradation; acetoacetyl-CoA from succinyl-CoA: step 1/1.</text>
</comment>
<dbReference type="GO" id="GO:0008260">
    <property type="term" value="F:succinyl-CoA:3-oxo-acid CoA-transferase activity"/>
    <property type="evidence" value="ECO:0007669"/>
    <property type="project" value="UniProtKB-EC"/>
</dbReference>
<dbReference type="InterPro" id="IPR037171">
    <property type="entry name" value="NagB/RpiA_transferase-like"/>
</dbReference>
<comment type="similarity">
    <text evidence="1 3">Belongs to the 3-oxoacid CoA-transferase family.</text>
</comment>
<evidence type="ECO:0000313" key="4">
    <source>
        <dbReference type="EMBL" id="CDW55418.1"/>
    </source>
</evidence>
<dbReference type="InterPro" id="IPR014388">
    <property type="entry name" value="3-oxoacid_CoA-transferase"/>
</dbReference>
<dbReference type="PIRSF" id="PIRSF000858">
    <property type="entry name" value="SCOT-t"/>
    <property type="match status" value="1"/>
</dbReference>
<dbReference type="GO" id="GO:0046952">
    <property type="term" value="P:ketone body catabolic process"/>
    <property type="evidence" value="ECO:0007669"/>
    <property type="project" value="InterPro"/>
</dbReference>
<sequence length="502" mass="54266">MCVCFTFTFLSETALQLRRFTTSRLLYKSKEFGSSSEAVKDVPSGSRLLVGGLGACGLPSDLIKSLSETGVTDLTIVSSTCGVENYGLGWLFSKHMVKRVISSYVAGNPEFVRQYFDGKIELEVIPQGTLAEKLRAGGAGIAAFYTQTGCSTVIESGGWPIKYKPNGDVDIISEPKESRLFDNTSYILEHALNGDFAFVKAWKGDKAGNLVFRKTARNFNASMAKAAKVCIAEVEELCEVGTIDPDDVDLPGIYVHRVVRSSGEKSIERLVYAQSKEQFVPASAARHRIARRAALEFKDGMYVNLGIGIPSLCQLYIPNDITITLQSDVGILGLGPYPKPGQEDPDLINAGMETVTVVPGASYFSSDESFAMIRGGHLDMTVLGAMQVSCRGDLANWVVPRKEVKGIGGAMDLVSSPKTKVIVCMEHLSKNGEPKIVSSCTLPVTGEKVVDMIITEMCVFNVTKDGGLLLTELGEDITLEKVVQSTDCEFQVADVVKPMKGS</sequence>
<keyword evidence="2 3" id="KW-0808">Transferase</keyword>
<proteinExistence type="inferred from homology"/>
<gene>
    <name evidence="4" type="ORF">TTRE_0000369001</name>
</gene>
<dbReference type="PANTHER" id="PTHR13707:SF60">
    <property type="entry name" value="ACETATE COA-TRANSFERASE SUBUNIT ALPHA"/>
    <property type="match status" value="1"/>
</dbReference>
<keyword evidence="3" id="KW-0496">Mitochondrion</keyword>
<dbReference type="Pfam" id="PF01144">
    <property type="entry name" value="CoA_trans"/>
    <property type="match status" value="2"/>
</dbReference>
<evidence type="ECO:0000256" key="1">
    <source>
        <dbReference type="ARBA" id="ARBA00007154"/>
    </source>
</evidence>
<dbReference type="UniPathway" id="UPA00929">
    <property type="reaction ID" value="UER00894"/>
</dbReference>
<dbReference type="FunFam" id="3.40.1080.10:FF:000001">
    <property type="entry name" value="Succinyl-coa:3-ketoacid-coenzyme a transferase subunit b"/>
    <property type="match status" value="1"/>
</dbReference>